<dbReference type="EMBL" id="JH818962">
    <property type="protein sequence ID" value="EKC29374.1"/>
    <property type="molecule type" value="Genomic_DNA"/>
</dbReference>
<dbReference type="InParanoid" id="K1QE61"/>
<evidence type="ECO:0000256" key="1">
    <source>
        <dbReference type="SAM" id="MobiDB-lite"/>
    </source>
</evidence>
<name>K1QE61_MAGGI</name>
<evidence type="ECO:0000313" key="2">
    <source>
        <dbReference type="EMBL" id="EKC29374.1"/>
    </source>
</evidence>
<dbReference type="AlphaFoldDB" id="K1QE61"/>
<feature type="region of interest" description="Disordered" evidence="1">
    <location>
        <begin position="1"/>
        <end position="32"/>
    </location>
</feature>
<reference evidence="2" key="1">
    <citation type="journal article" date="2012" name="Nature">
        <title>The oyster genome reveals stress adaptation and complexity of shell formation.</title>
        <authorList>
            <person name="Zhang G."/>
            <person name="Fang X."/>
            <person name="Guo X."/>
            <person name="Li L."/>
            <person name="Luo R."/>
            <person name="Xu F."/>
            <person name="Yang P."/>
            <person name="Zhang L."/>
            <person name="Wang X."/>
            <person name="Qi H."/>
            <person name="Xiong Z."/>
            <person name="Que H."/>
            <person name="Xie Y."/>
            <person name="Holland P.W."/>
            <person name="Paps J."/>
            <person name="Zhu Y."/>
            <person name="Wu F."/>
            <person name="Chen Y."/>
            <person name="Wang J."/>
            <person name="Peng C."/>
            <person name="Meng J."/>
            <person name="Yang L."/>
            <person name="Liu J."/>
            <person name="Wen B."/>
            <person name="Zhang N."/>
            <person name="Huang Z."/>
            <person name="Zhu Q."/>
            <person name="Feng Y."/>
            <person name="Mount A."/>
            <person name="Hedgecock D."/>
            <person name="Xu Z."/>
            <person name="Liu Y."/>
            <person name="Domazet-Loso T."/>
            <person name="Du Y."/>
            <person name="Sun X."/>
            <person name="Zhang S."/>
            <person name="Liu B."/>
            <person name="Cheng P."/>
            <person name="Jiang X."/>
            <person name="Li J."/>
            <person name="Fan D."/>
            <person name="Wang W."/>
            <person name="Fu W."/>
            <person name="Wang T."/>
            <person name="Wang B."/>
            <person name="Zhang J."/>
            <person name="Peng Z."/>
            <person name="Li Y."/>
            <person name="Li N."/>
            <person name="Wang J."/>
            <person name="Chen M."/>
            <person name="He Y."/>
            <person name="Tan F."/>
            <person name="Song X."/>
            <person name="Zheng Q."/>
            <person name="Huang R."/>
            <person name="Yang H."/>
            <person name="Du X."/>
            <person name="Chen L."/>
            <person name="Yang M."/>
            <person name="Gaffney P.M."/>
            <person name="Wang S."/>
            <person name="Luo L."/>
            <person name="She Z."/>
            <person name="Ming Y."/>
            <person name="Huang W."/>
            <person name="Zhang S."/>
            <person name="Huang B."/>
            <person name="Zhang Y."/>
            <person name="Qu T."/>
            <person name="Ni P."/>
            <person name="Miao G."/>
            <person name="Wang J."/>
            <person name="Wang Q."/>
            <person name="Steinberg C.E."/>
            <person name="Wang H."/>
            <person name="Li N."/>
            <person name="Qian L."/>
            <person name="Zhang G."/>
            <person name="Li Y."/>
            <person name="Yang H."/>
            <person name="Liu X."/>
            <person name="Wang J."/>
            <person name="Yin Y."/>
            <person name="Wang J."/>
        </authorList>
    </citation>
    <scope>NUCLEOTIDE SEQUENCE [LARGE SCALE GENOMIC DNA]</scope>
    <source>
        <strain evidence="2">05x7-T-G4-1.051#20</strain>
    </source>
</reference>
<dbReference type="HOGENOM" id="CLU_2576144_0_0_1"/>
<accession>K1QE61</accession>
<gene>
    <name evidence="2" type="ORF">CGI_10005925</name>
</gene>
<sequence>MERRPLEAETIEEDEAVDHDPTEDVQRYEPGSATDVSDVVETITINLITARRITPTSIYFDFKIHQTPLNRLGELLYLLAK</sequence>
<proteinExistence type="predicted"/>
<feature type="compositionally biased region" description="Basic and acidic residues" evidence="1">
    <location>
        <begin position="18"/>
        <end position="27"/>
    </location>
</feature>
<protein>
    <submittedName>
        <fullName evidence="2">Uncharacterized protein</fullName>
    </submittedName>
</protein>
<organism evidence="2">
    <name type="scientific">Magallana gigas</name>
    <name type="common">Pacific oyster</name>
    <name type="synonym">Crassostrea gigas</name>
    <dbReference type="NCBI Taxonomy" id="29159"/>
    <lineage>
        <taxon>Eukaryota</taxon>
        <taxon>Metazoa</taxon>
        <taxon>Spiralia</taxon>
        <taxon>Lophotrochozoa</taxon>
        <taxon>Mollusca</taxon>
        <taxon>Bivalvia</taxon>
        <taxon>Autobranchia</taxon>
        <taxon>Pteriomorphia</taxon>
        <taxon>Ostreida</taxon>
        <taxon>Ostreoidea</taxon>
        <taxon>Ostreidae</taxon>
        <taxon>Magallana</taxon>
    </lineage>
</organism>